<comment type="caution">
    <text evidence="1">The sequence shown here is derived from an EMBL/GenBank/DDBJ whole genome shotgun (WGS) entry which is preliminary data.</text>
</comment>
<proteinExistence type="predicted"/>
<dbReference type="RefSeq" id="WP_126635193.1">
    <property type="nucleotide sequence ID" value="NZ_BIFH01000013.1"/>
</dbReference>
<accession>A0A401YE44</accession>
<reference evidence="1 2" key="1">
    <citation type="submission" date="2018-12" db="EMBL/GenBank/DDBJ databases">
        <title>Draft genome sequence of Embleya hyalina NBRC 13850T.</title>
        <authorList>
            <person name="Komaki H."/>
            <person name="Hosoyama A."/>
            <person name="Kimura A."/>
            <person name="Ichikawa N."/>
            <person name="Tamura T."/>
        </authorList>
    </citation>
    <scope>NUCLEOTIDE SEQUENCE [LARGE SCALE GENOMIC DNA]</scope>
    <source>
        <strain evidence="1 2">NBRC 13850</strain>
    </source>
</reference>
<dbReference type="AlphaFoldDB" id="A0A401YE44"/>
<evidence type="ECO:0000313" key="2">
    <source>
        <dbReference type="Proteomes" id="UP000286931"/>
    </source>
</evidence>
<organism evidence="1 2">
    <name type="scientific">Embleya hyalina</name>
    <dbReference type="NCBI Taxonomy" id="516124"/>
    <lineage>
        <taxon>Bacteria</taxon>
        <taxon>Bacillati</taxon>
        <taxon>Actinomycetota</taxon>
        <taxon>Actinomycetes</taxon>
        <taxon>Kitasatosporales</taxon>
        <taxon>Streptomycetaceae</taxon>
        <taxon>Embleya</taxon>
    </lineage>
</organism>
<name>A0A401YE44_9ACTN</name>
<sequence>MTDVVTPRITSVLYAEHGFAWGDEIVFRGRDLLQVTQAVFFRLDGDRVGEMIGRAPAEPFGKDSEARSRRPWDNLAPQTVAVCVETEFGVRSNSMNIAFVPT</sequence>
<protein>
    <submittedName>
        <fullName evidence="1">Uncharacterized protein</fullName>
    </submittedName>
</protein>
<dbReference type="Proteomes" id="UP000286931">
    <property type="component" value="Unassembled WGS sequence"/>
</dbReference>
<dbReference type="EMBL" id="BIFH01000013">
    <property type="protein sequence ID" value="GCD92884.1"/>
    <property type="molecule type" value="Genomic_DNA"/>
</dbReference>
<keyword evidence="2" id="KW-1185">Reference proteome</keyword>
<evidence type="ECO:0000313" key="1">
    <source>
        <dbReference type="EMBL" id="GCD92884.1"/>
    </source>
</evidence>
<gene>
    <name evidence="1" type="ORF">EHYA_00527</name>
</gene>